<gene>
    <name evidence="2" type="ORF">CSAL01_11970</name>
</gene>
<evidence type="ECO:0000313" key="2">
    <source>
        <dbReference type="EMBL" id="KXH56730.1"/>
    </source>
</evidence>
<name>A0A135U8J6_9PEZI</name>
<dbReference type="EMBL" id="JFFI01001642">
    <property type="protein sequence ID" value="KXH56730.1"/>
    <property type="molecule type" value="Genomic_DNA"/>
</dbReference>
<reference evidence="2 3" key="1">
    <citation type="submission" date="2014-02" db="EMBL/GenBank/DDBJ databases">
        <title>The genome sequence of Colletotrichum salicis CBS 607.94.</title>
        <authorList>
            <person name="Baroncelli R."/>
            <person name="Thon M.R."/>
        </authorList>
    </citation>
    <scope>NUCLEOTIDE SEQUENCE [LARGE SCALE GENOMIC DNA]</scope>
    <source>
        <strain evidence="2 3">CBS 607.94</strain>
    </source>
</reference>
<evidence type="ECO:0000256" key="1">
    <source>
        <dbReference type="SAM" id="MobiDB-lite"/>
    </source>
</evidence>
<sequence>CAAPEVKEQRTPDARAKIPLPKRPKGPENDVTGRTDGGFERHGLELWARAVRKYVRSIQFQSFPAHINSPPALRLETKSPLNPHPPSQTHRMPVNWRLPLAHNARGTLCWHGWLTNVILSPHVFDCALENLDRISETRQSSPSNLVLLREQALCPSNGTSKPEDWLTAAKL</sequence>
<comment type="caution">
    <text evidence="2">The sequence shown here is derived from an EMBL/GenBank/DDBJ whole genome shotgun (WGS) entry which is preliminary data.</text>
</comment>
<feature type="non-terminal residue" evidence="2">
    <location>
        <position position="1"/>
    </location>
</feature>
<organism evidence="2 3">
    <name type="scientific">Colletotrichum salicis</name>
    <dbReference type="NCBI Taxonomy" id="1209931"/>
    <lineage>
        <taxon>Eukaryota</taxon>
        <taxon>Fungi</taxon>
        <taxon>Dikarya</taxon>
        <taxon>Ascomycota</taxon>
        <taxon>Pezizomycotina</taxon>
        <taxon>Sordariomycetes</taxon>
        <taxon>Hypocreomycetidae</taxon>
        <taxon>Glomerellales</taxon>
        <taxon>Glomerellaceae</taxon>
        <taxon>Colletotrichum</taxon>
        <taxon>Colletotrichum acutatum species complex</taxon>
    </lineage>
</organism>
<feature type="compositionally biased region" description="Basic and acidic residues" evidence="1">
    <location>
        <begin position="25"/>
        <end position="38"/>
    </location>
</feature>
<dbReference type="AlphaFoldDB" id="A0A135U8J6"/>
<dbReference type="Proteomes" id="UP000070121">
    <property type="component" value="Unassembled WGS sequence"/>
</dbReference>
<protein>
    <submittedName>
        <fullName evidence="2">Uncharacterized protein</fullName>
    </submittedName>
</protein>
<feature type="region of interest" description="Disordered" evidence="1">
    <location>
        <begin position="1"/>
        <end position="38"/>
    </location>
</feature>
<feature type="compositionally biased region" description="Basic and acidic residues" evidence="1">
    <location>
        <begin position="1"/>
        <end position="16"/>
    </location>
</feature>
<evidence type="ECO:0000313" key="3">
    <source>
        <dbReference type="Proteomes" id="UP000070121"/>
    </source>
</evidence>
<dbReference type="OrthoDB" id="10566376at2759"/>
<keyword evidence="3" id="KW-1185">Reference proteome</keyword>
<accession>A0A135U8J6</accession>
<proteinExistence type="predicted"/>